<feature type="compositionally biased region" description="Acidic residues" evidence="1">
    <location>
        <begin position="207"/>
        <end position="217"/>
    </location>
</feature>
<evidence type="ECO:0000313" key="2">
    <source>
        <dbReference type="EMBL" id="GBG86910.1"/>
    </source>
</evidence>
<comment type="caution">
    <text evidence="2">The sequence shown here is derived from an EMBL/GenBank/DDBJ whole genome shotgun (WGS) entry which is preliminary data.</text>
</comment>
<feature type="compositionally biased region" description="Basic and acidic residues" evidence="1">
    <location>
        <begin position="627"/>
        <end position="640"/>
    </location>
</feature>
<gene>
    <name evidence="2" type="ORF">CBR_g44366</name>
</gene>
<dbReference type="AlphaFoldDB" id="A0A388LX57"/>
<protein>
    <submittedName>
        <fullName evidence="2">Uncharacterized protein</fullName>
    </submittedName>
</protein>
<dbReference type="EMBL" id="BFEA01000586">
    <property type="protein sequence ID" value="GBG86910.1"/>
    <property type="molecule type" value="Genomic_DNA"/>
</dbReference>
<feature type="compositionally biased region" description="Gly residues" evidence="1">
    <location>
        <begin position="151"/>
        <end position="169"/>
    </location>
</feature>
<evidence type="ECO:0000256" key="1">
    <source>
        <dbReference type="SAM" id="MobiDB-lite"/>
    </source>
</evidence>
<feature type="region of interest" description="Disordered" evidence="1">
    <location>
        <begin position="118"/>
        <end position="221"/>
    </location>
</feature>
<reference evidence="2 3" key="1">
    <citation type="journal article" date="2018" name="Cell">
        <title>The Chara Genome: Secondary Complexity and Implications for Plant Terrestrialization.</title>
        <authorList>
            <person name="Nishiyama T."/>
            <person name="Sakayama H."/>
            <person name="Vries J.D."/>
            <person name="Buschmann H."/>
            <person name="Saint-Marcoux D."/>
            <person name="Ullrich K.K."/>
            <person name="Haas F.B."/>
            <person name="Vanderstraeten L."/>
            <person name="Becker D."/>
            <person name="Lang D."/>
            <person name="Vosolsobe S."/>
            <person name="Rombauts S."/>
            <person name="Wilhelmsson P.K.I."/>
            <person name="Janitza P."/>
            <person name="Kern R."/>
            <person name="Heyl A."/>
            <person name="Rumpler F."/>
            <person name="Villalobos L.I.A.C."/>
            <person name="Clay J.M."/>
            <person name="Skokan R."/>
            <person name="Toyoda A."/>
            <person name="Suzuki Y."/>
            <person name="Kagoshima H."/>
            <person name="Schijlen E."/>
            <person name="Tajeshwar N."/>
            <person name="Catarino B."/>
            <person name="Hetherington A.J."/>
            <person name="Saltykova A."/>
            <person name="Bonnot C."/>
            <person name="Breuninger H."/>
            <person name="Symeonidi A."/>
            <person name="Radhakrishnan G.V."/>
            <person name="Van Nieuwerburgh F."/>
            <person name="Deforce D."/>
            <person name="Chang C."/>
            <person name="Karol K.G."/>
            <person name="Hedrich R."/>
            <person name="Ulvskov P."/>
            <person name="Glockner G."/>
            <person name="Delwiche C.F."/>
            <person name="Petrasek J."/>
            <person name="Van de Peer Y."/>
            <person name="Friml J."/>
            <person name="Beilby M."/>
            <person name="Dolan L."/>
            <person name="Kohara Y."/>
            <person name="Sugano S."/>
            <person name="Fujiyama A."/>
            <person name="Delaux P.-M."/>
            <person name="Quint M."/>
            <person name="TheiBen G."/>
            <person name="Hagemann M."/>
            <person name="Harholt J."/>
            <person name="Dunand C."/>
            <person name="Zachgo S."/>
            <person name="Langdale J."/>
            <person name="Maumus F."/>
            <person name="Straeten D.V.D."/>
            <person name="Gould S.B."/>
            <person name="Rensing S.A."/>
        </authorList>
    </citation>
    <scope>NUCLEOTIDE SEQUENCE [LARGE SCALE GENOMIC DNA]</scope>
    <source>
        <strain evidence="2 3">S276</strain>
    </source>
</reference>
<dbReference type="Gramene" id="GBG86910">
    <property type="protein sequence ID" value="GBG86910"/>
    <property type="gene ID" value="CBR_g44366"/>
</dbReference>
<feature type="compositionally biased region" description="Basic and acidic residues" evidence="1">
    <location>
        <begin position="30"/>
        <end position="40"/>
    </location>
</feature>
<sequence length="672" mass="73506">MSKDPVSHEMILSDNPFESAGDAGGTGIKPVDKKASEKKGPAALKWESFTPFWNKGGMAGASSTSFAAPNLKIGALNNVQMKETNQRPIFKQRNPVPQKGVNAPQEVARLNNEALGGNTPFAFRAGRNTTENNVSQGIGGGGKSDPRGDGKGSGGMGAEGGAGRGGAGRGGERGRGEGKWEGNRLAGAQQYGAKEGRSQSQRINWWPDEEDSEEEVDTEGKATMAEETATDVDTAKQFFEKCYDWLQIPDTSKLAKFTMKEKTVTISLDPKVEEAHEEWLRDNVVVIFFQGSFRSVSAERKEECVRILEYTLLPVTMHQKERGRVHQEGRNVMSYLPRDKKTVEFLLKLGAHKIKVGSQMYKMSFKKWMSQKQIEESRVEDEVSKIWIMALRVPYKAVSYMKSALAFAIGKISKQYPPERYEDAPKLNNLKFDIPRELKERVPDGLEWPQADGTAISIRIVTQFTDYCHFCKDYAGHPAAACPQSIAINTVEQRQQGGAGSAQGQRNLVGPFLSQTVVQDNRGLIAGALRNQWTYGPLPAVDRTVSVLVSANNIPASFNIGTSSQANKSSVASGSKSRTAAWRQVGQKAVQKESKEHETTVESFAPALNAAEKEVVEKVSVLKISEKSGGEGKKAQREEPAIEIAGVEERMGTQGNKGAPAHAMIQKEHNTL</sequence>
<proteinExistence type="predicted"/>
<organism evidence="2 3">
    <name type="scientific">Chara braunii</name>
    <name type="common">Braun's stonewort</name>
    <dbReference type="NCBI Taxonomy" id="69332"/>
    <lineage>
        <taxon>Eukaryota</taxon>
        <taxon>Viridiplantae</taxon>
        <taxon>Streptophyta</taxon>
        <taxon>Charophyceae</taxon>
        <taxon>Charales</taxon>
        <taxon>Characeae</taxon>
        <taxon>Chara</taxon>
    </lineage>
</organism>
<feature type="region of interest" description="Disordered" evidence="1">
    <location>
        <begin position="1"/>
        <end position="42"/>
    </location>
</feature>
<dbReference type="Proteomes" id="UP000265515">
    <property type="component" value="Unassembled WGS sequence"/>
</dbReference>
<name>A0A388LX57_CHABU</name>
<feature type="compositionally biased region" description="Polar residues" evidence="1">
    <location>
        <begin position="127"/>
        <end position="136"/>
    </location>
</feature>
<feature type="compositionally biased region" description="Basic and acidic residues" evidence="1">
    <location>
        <begin position="170"/>
        <end position="182"/>
    </location>
</feature>
<accession>A0A388LX57</accession>
<feature type="region of interest" description="Disordered" evidence="1">
    <location>
        <begin position="627"/>
        <end position="672"/>
    </location>
</feature>
<evidence type="ECO:0000313" key="3">
    <source>
        <dbReference type="Proteomes" id="UP000265515"/>
    </source>
</evidence>
<keyword evidence="3" id="KW-1185">Reference proteome</keyword>